<evidence type="ECO:0000256" key="4">
    <source>
        <dbReference type="ARBA" id="ARBA00022630"/>
    </source>
</evidence>
<organism evidence="10 11">
    <name type="scientific">Hasllibacter halocynthiae</name>
    <dbReference type="NCBI Taxonomy" id="595589"/>
    <lineage>
        <taxon>Bacteria</taxon>
        <taxon>Pseudomonadati</taxon>
        <taxon>Pseudomonadota</taxon>
        <taxon>Alphaproteobacteria</taxon>
        <taxon>Rhodobacterales</taxon>
        <taxon>Roseobacteraceae</taxon>
        <taxon>Hasllibacter</taxon>
    </lineage>
</organism>
<dbReference type="Pfam" id="PF02219">
    <property type="entry name" value="MTHFR"/>
    <property type="match status" value="1"/>
</dbReference>
<dbReference type="Gene3D" id="3.20.20.220">
    <property type="match status" value="1"/>
</dbReference>
<evidence type="ECO:0000256" key="2">
    <source>
        <dbReference type="ARBA" id="ARBA00004777"/>
    </source>
</evidence>
<comment type="pathway">
    <text evidence="7">Amino-acid biosynthesis; L-methionine biosynthesis via de novo pathway.</text>
</comment>
<dbReference type="UniPathway" id="UPA00193"/>
<keyword evidence="11" id="KW-1185">Reference proteome</keyword>
<comment type="catalytic activity">
    <reaction evidence="8">
        <text>(6S)-5-methyl-5,6,7,8-tetrahydrofolate + NAD(+) = (6R)-5,10-methylene-5,6,7,8-tetrahydrofolate + NADH + H(+)</text>
        <dbReference type="Rhea" id="RHEA:19821"/>
        <dbReference type="ChEBI" id="CHEBI:15378"/>
        <dbReference type="ChEBI" id="CHEBI:15636"/>
        <dbReference type="ChEBI" id="CHEBI:18608"/>
        <dbReference type="ChEBI" id="CHEBI:57540"/>
        <dbReference type="ChEBI" id="CHEBI:57945"/>
        <dbReference type="EC" id="1.5.1.54"/>
    </reaction>
    <physiologicalReaction direction="right-to-left" evidence="8">
        <dbReference type="Rhea" id="RHEA:19823"/>
    </physiologicalReaction>
</comment>
<comment type="cofactor">
    <cofactor evidence="1 9">
        <name>FAD</name>
        <dbReference type="ChEBI" id="CHEBI:57692"/>
    </cofactor>
</comment>
<dbReference type="GO" id="GO:0106312">
    <property type="term" value="F:methylenetetrahydrofolate reductase (NADH) activity"/>
    <property type="evidence" value="ECO:0007669"/>
    <property type="project" value="UniProtKB-EC"/>
</dbReference>
<dbReference type="GO" id="GO:0035999">
    <property type="term" value="P:tetrahydrofolate interconversion"/>
    <property type="evidence" value="ECO:0007669"/>
    <property type="project" value="UniProtKB-UniPathway"/>
</dbReference>
<evidence type="ECO:0000256" key="6">
    <source>
        <dbReference type="ARBA" id="ARBA00023002"/>
    </source>
</evidence>
<dbReference type="PANTHER" id="PTHR45754">
    <property type="entry name" value="METHYLENETETRAHYDROFOLATE REDUCTASE"/>
    <property type="match status" value="1"/>
</dbReference>
<evidence type="ECO:0000256" key="7">
    <source>
        <dbReference type="ARBA" id="ARBA00034478"/>
    </source>
</evidence>
<dbReference type="AlphaFoldDB" id="A0A2T0X699"/>
<evidence type="ECO:0000256" key="1">
    <source>
        <dbReference type="ARBA" id="ARBA00001974"/>
    </source>
</evidence>
<dbReference type="GO" id="GO:0005829">
    <property type="term" value="C:cytosol"/>
    <property type="evidence" value="ECO:0007669"/>
    <property type="project" value="TreeGrafter"/>
</dbReference>
<dbReference type="InterPro" id="IPR029041">
    <property type="entry name" value="FAD-linked_oxidoreductase-like"/>
</dbReference>
<dbReference type="RefSeq" id="WP_158259320.1">
    <property type="nucleotide sequence ID" value="NZ_PVTT01000001.1"/>
</dbReference>
<evidence type="ECO:0000256" key="3">
    <source>
        <dbReference type="ARBA" id="ARBA00006743"/>
    </source>
</evidence>
<dbReference type="SUPFAM" id="SSF51730">
    <property type="entry name" value="FAD-linked oxidoreductase"/>
    <property type="match status" value="1"/>
</dbReference>
<keyword evidence="6 9" id="KW-0560">Oxidoreductase</keyword>
<evidence type="ECO:0000313" key="11">
    <source>
        <dbReference type="Proteomes" id="UP000238801"/>
    </source>
</evidence>
<gene>
    <name evidence="10" type="ORF">BCF33_0047</name>
</gene>
<dbReference type="GO" id="GO:0071949">
    <property type="term" value="F:FAD binding"/>
    <property type="evidence" value="ECO:0007669"/>
    <property type="project" value="TreeGrafter"/>
</dbReference>
<comment type="similarity">
    <text evidence="3 9">Belongs to the methylenetetrahydrofolate reductase family.</text>
</comment>
<evidence type="ECO:0000256" key="8">
    <source>
        <dbReference type="ARBA" id="ARBA00048628"/>
    </source>
</evidence>
<protein>
    <recommendedName>
        <fullName evidence="9">Methylenetetrahydrofolate reductase</fullName>
    </recommendedName>
</protein>
<dbReference type="GO" id="GO:0009086">
    <property type="term" value="P:methionine biosynthetic process"/>
    <property type="evidence" value="ECO:0007669"/>
    <property type="project" value="TreeGrafter"/>
</dbReference>
<name>A0A2T0X699_9RHOB</name>
<dbReference type="CDD" id="cd00537">
    <property type="entry name" value="MTHFR"/>
    <property type="match status" value="1"/>
</dbReference>
<evidence type="ECO:0000256" key="5">
    <source>
        <dbReference type="ARBA" id="ARBA00022827"/>
    </source>
</evidence>
<comment type="caution">
    <text evidence="10">The sequence shown here is derived from an EMBL/GenBank/DDBJ whole genome shotgun (WGS) entry which is preliminary data.</text>
</comment>
<dbReference type="PANTHER" id="PTHR45754:SF3">
    <property type="entry name" value="METHYLENETETRAHYDROFOLATE REDUCTASE (NADPH)"/>
    <property type="match status" value="1"/>
</dbReference>
<dbReference type="Proteomes" id="UP000238801">
    <property type="component" value="Unassembled WGS sequence"/>
</dbReference>
<reference evidence="10 11" key="1">
    <citation type="submission" date="2018-03" db="EMBL/GenBank/DDBJ databases">
        <title>Genomic Encyclopedia of Archaeal and Bacterial Type Strains, Phase II (KMG-II): from individual species to whole genera.</title>
        <authorList>
            <person name="Goeker M."/>
        </authorList>
    </citation>
    <scope>NUCLEOTIDE SEQUENCE [LARGE SCALE GENOMIC DNA]</scope>
    <source>
        <strain evidence="10 11">DSM 29318</strain>
    </source>
</reference>
<evidence type="ECO:0000313" key="10">
    <source>
        <dbReference type="EMBL" id="PRY94459.1"/>
    </source>
</evidence>
<dbReference type="InterPro" id="IPR003171">
    <property type="entry name" value="Mehydrof_redctse-like"/>
</dbReference>
<dbReference type="OrthoDB" id="9812555at2"/>
<dbReference type="EMBL" id="PVTT01000001">
    <property type="protein sequence ID" value="PRY94459.1"/>
    <property type="molecule type" value="Genomic_DNA"/>
</dbReference>
<accession>A0A2T0X699</accession>
<keyword evidence="5 9" id="KW-0274">FAD</keyword>
<comment type="pathway">
    <text evidence="2 9">One-carbon metabolism; tetrahydrofolate interconversion.</text>
</comment>
<proteinExistence type="inferred from homology"/>
<keyword evidence="4 9" id="KW-0285">Flavoprotein</keyword>
<sequence length="285" mass="29864">MPSPTLSLEVFPPRGAGAVRRLDGAMDRLEAIPLGHVSVTWGAGGSTSEASVETVRRIAGRGHDVLAHLTCGGQSKAETAEAIGALRDAGASAFLALRGDAEDMEGPFEPHPEGHGGSLSLIRALREAGETDIRVAAYPNPHPDSRGREADLDHLRAKADAGARIAVTQFAFEAEPILRLRDRIAAAGIPLELHAGLLPIHDWAKVARFARACGLAPPPEMDEGFRAAARDGRADLYATAIGTEQADALMGGGIEHIHLYAMNRAGPTLRVAEAMGWIPALAAVA</sequence>
<evidence type="ECO:0000256" key="9">
    <source>
        <dbReference type="RuleBase" id="RU003862"/>
    </source>
</evidence>